<feature type="compositionally biased region" description="Basic residues" evidence="1">
    <location>
        <begin position="113"/>
        <end position="125"/>
    </location>
</feature>
<proteinExistence type="predicted"/>
<dbReference type="Proteomes" id="UP000275652">
    <property type="component" value="Unassembled WGS sequence"/>
</dbReference>
<protein>
    <submittedName>
        <fullName evidence="2">Uncharacterized protein</fullName>
    </submittedName>
</protein>
<sequence length="153" mass="16827">MGTANCAKNHHQWVSSDWIVVLSLEKMLGRLKLFKDGGLPPSQTPQVNFERRAVIRKAVLTLPAHGKMRSTRKAIDVGGRIFTLAFLREIDKTKAEQAEARKLKLALRKMRAAKRKAKRAPKKAKGATSAAPLDTSDSESPLSEGDVVESVVL</sequence>
<evidence type="ECO:0000256" key="1">
    <source>
        <dbReference type="SAM" id="MobiDB-lite"/>
    </source>
</evidence>
<evidence type="ECO:0000313" key="2">
    <source>
        <dbReference type="EMBL" id="RLO00640.1"/>
    </source>
</evidence>
<feature type="region of interest" description="Disordered" evidence="1">
    <location>
        <begin position="113"/>
        <end position="153"/>
    </location>
</feature>
<comment type="caution">
    <text evidence="2">The sequence shown here is derived from an EMBL/GenBank/DDBJ whole genome shotgun (WGS) entry which is preliminary data.</text>
</comment>
<name>A0A9X8H4C4_APHAT</name>
<reference evidence="2 3" key="1">
    <citation type="journal article" date="2018" name="J. Invertebr. Pathol.">
        <title>New genotyping method for the causative agent of crayfish plague (Aphanomyces astaci) based on whole genome data.</title>
        <authorList>
            <person name="Minardi D."/>
            <person name="Studholme D.J."/>
            <person name="van der Giezen M."/>
            <person name="Pretto T."/>
            <person name="Oidtmann B."/>
        </authorList>
    </citation>
    <scope>NUCLEOTIDE SEQUENCE [LARGE SCALE GENOMIC DNA]</scope>
    <source>
        <strain evidence="2 3">KB13</strain>
    </source>
</reference>
<gene>
    <name evidence="2" type="ORF">DYB28_013627</name>
</gene>
<evidence type="ECO:0000313" key="3">
    <source>
        <dbReference type="Proteomes" id="UP000275652"/>
    </source>
</evidence>
<dbReference type="EMBL" id="QUTI01039395">
    <property type="protein sequence ID" value="RLO00640.1"/>
    <property type="molecule type" value="Genomic_DNA"/>
</dbReference>
<organism evidence="2 3">
    <name type="scientific">Aphanomyces astaci</name>
    <name type="common">Crayfish plague agent</name>
    <dbReference type="NCBI Taxonomy" id="112090"/>
    <lineage>
        <taxon>Eukaryota</taxon>
        <taxon>Sar</taxon>
        <taxon>Stramenopiles</taxon>
        <taxon>Oomycota</taxon>
        <taxon>Saprolegniomycetes</taxon>
        <taxon>Saprolegniales</taxon>
        <taxon>Verrucalvaceae</taxon>
        <taxon>Aphanomyces</taxon>
    </lineage>
</organism>
<accession>A0A9X8H4C4</accession>
<dbReference type="AlphaFoldDB" id="A0A9X8H4C4"/>